<sequence>MPVEAWPSDPTVLGSPWSSFVQAREALAAGRRAEAIGIWREIADTPGLESRHHAQAWHFLRAQGVHPPGERSKVLLGVVIEVGLDDGLDLLAAYPDRTARYYNFSGAGVVWERPDDSLDSPIDALLAGGRRILEVVGVWEGPRPPAPPTGQVRINLVSPAGLHFGQAPYQALAADPLAQPTMRAALALMQALVARSPRRGH</sequence>
<dbReference type="RefSeq" id="WP_272004531.1">
    <property type="nucleotide sequence ID" value="NZ_JAQNDN010000019.1"/>
</dbReference>
<dbReference type="EMBL" id="JAQNDN010000019">
    <property type="protein sequence ID" value="MDC0672622.1"/>
    <property type="molecule type" value="Genomic_DNA"/>
</dbReference>
<dbReference type="Proteomes" id="UP001217838">
    <property type="component" value="Unassembled WGS sequence"/>
</dbReference>
<evidence type="ECO:0000313" key="1">
    <source>
        <dbReference type="EMBL" id="MDC0672622.1"/>
    </source>
</evidence>
<gene>
    <name evidence="1" type="ORF">POL58_33030</name>
</gene>
<keyword evidence="2" id="KW-1185">Reference proteome</keyword>
<evidence type="ECO:0000313" key="2">
    <source>
        <dbReference type="Proteomes" id="UP001217838"/>
    </source>
</evidence>
<proteinExistence type="predicted"/>
<protein>
    <submittedName>
        <fullName evidence="1">Uncharacterized protein</fullName>
    </submittedName>
</protein>
<name>A0ABT5BHV2_9BACT</name>
<accession>A0ABT5BHV2</accession>
<organism evidence="1 2">
    <name type="scientific">Nannocystis radixulma</name>
    <dbReference type="NCBI Taxonomy" id="2995305"/>
    <lineage>
        <taxon>Bacteria</taxon>
        <taxon>Pseudomonadati</taxon>
        <taxon>Myxococcota</taxon>
        <taxon>Polyangia</taxon>
        <taxon>Nannocystales</taxon>
        <taxon>Nannocystaceae</taxon>
        <taxon>Nannocystis</taxon>
    </lineage>
</organism>
<reference evidence="1 2" key="1">
    <citation type="submission" date="2022-11" db="EMBL/GenBank/DDBJ databases">
        <title>Minimal conservation of predation-associated metabolite biosynthetic gene clusters underscores biosynthetic potential of Myxococcota including descriptions for ten novel species: Archangium lansinium sp. nov., Myxococcus landrumus sp. nov., Nannocystis bai.</title>
        <authorList>
            <person name="Ahearne A."/>
            <person name="Stevens C."/>
            <person name="Dowd S."/>
        </authorList>
    </citation>
    <scope>NUCLEOTIDE SEQUENCE [LARGE SCALE GENOMIC DNA]</scope>
    <source>
        <strain evidence="1 2">NCELM</strain>
    </source>
</reference>
<comment type="caution">
    <text evidence="1">The sequence shown here is derived from an EMBL/GenBank/DDBJ whole genome shotgun (WGS) entry which is preliminary data.</text>
</comment>